<evidence type="ECO:0000313" key="1">
    <source>
        <dbReference type="EMBL" id="GBN55522.1"/>
    </source>
</evidence>
<dbReference type="Proteomes" id="UP000499080">
    <property type="component" value="Unassembled WGS sequence"/>
</dbReference>
<protein>
    <recommendedName>
        <fullName evidence="3">Tc1-like transposase DDE domain-containing protein</fullName>
    </recommendedName>
</protein>
<name>A0A4Y2PWP8_ARAVE</name>
<evidence type="ECO:0008006" key="3">
    <source>
        <dbReference type="Google" id="ProtNLM"/>
    </source>
</evidence>
<keyword evidence="2" id="KW-1185">Reference proteome</keyword>
<dbReference type="Gene3D" id="3.30.420.10">
    <property type="entry name" value="Ribonuclease H-like superfamily/Ribonuclease H"/>
    <property type="match status" value="1"/>
</dbReference>
<dbReference type="InterPro" id="IPR036397">
    <property type="entry name" value="RNaseH_sf"/>
</dbReference>
<accession>A0A4Y2PWP8</accession>
<gene>
    <name evidence="1" type="ORF">AVEN_39201_1</name>
</gene>
<proteinExistence type="predicted"/>
<dbReference type="GO" id="GO:0003676">
    <property type="term" value="F:nucleic acid binding"/>
    <property type="evidence" value="ECO:0007669"/>
    <property type="project" value="InterPro"/>
</dbReference>
<evidence type="ECO:0000313" key="2">
    <source>
        <dbReference type="Proteomes" id="UP000499080"/>
    </source>
</evidence>
<reference evidence="1 2" key="1">
    <citation type="journal article" date="2019" name="Sci. Rep.">
        <title>Orb-weaving spider Araneus ventricosus genome elucidates the spidroin gene catalogue.</title>
        <authorList>
            <person name="Kono N."/>
            <person name="Nakamura H."/>
            <person name="Ohtoshi R."/>
            <person name="Moran D.A.P."/>
            <person name="Shinohara A."/>
            <person name="Yoshida Y."/>
            <person name="Fujiwara M."/>
            <person name="Mori M."/>
            <person name="Tomita M."/>
            <person name="Arakawa K."/>
        </authorList>
    </citation>
    <scope>NUCLEOTIDE SEQUENCE [LARGE SCALE GENOMIC DNA]</scope>
</reference>
<dbReference type="OrthoDB" id="6436917at2759"/>
<dbReference type="AlphaFoldDB" id="A0A4Y2PWP8"/>
<comment type="caution">
    <text evidence="1">The sequence shown here is derived from an EMBL/GenBank/DDBJ whole genome shotgun (WGS) entry which is preliminary data.</text>
</comment>
<dbReference type="PANTHER" id="PTHR47326">
    <property type="entry name" value="TRANSPOSABLE ELEMENT TC3 TRANSPOSASE-LIKE PROTEIN"/>
    <property type="match status" value="1"/>
</dbReference>
<organism evidence="1 2">
    <name type="scientific">Araneus ventricosus</name>
    <name type="common">Orbweaver spider</name>
    <name type="synonym">Epeira ventricosa</name>
    <dbReference type="NCBI Taxonomy" id="182803"/>
    <lineage>
        <taxon>Eukaryota</taxon>
        <taxon>Metazoa</taxon>
        <taxon>Ecdysozoa</taxon>
        <taxon>Arthropoda</taxon>
        <taxon>Chelicerata</taxon>
        <taxon>Arachnida</taxon>
        <taxon>Araneae</taxon>
        <taxon>Araneomorphae</taxon>
        <taxon>Entelegynae</taxon>
        <taxon>Araneoidea</taxon>
        <taxon>Araneidae</taxon>
        <taxon>Araneus</taxon>
    </lineage>
</organism>
<sequence>MNKSSPLTPVNILAGILGDCVGRPYIFPGRLTGATYRIFLQQVPLNLLQAVPLLIQRNMWFIHGGSSAHFSRTVRHFLNATYLSRWIRHGGPVAWPPRSLDINPLDVSFWGHMKSLVYQTPVDSAEYLVAIIVVAADKINITLGIFERVRQPFLRRYELCNDTRGRYFEHFLRVFLGSINQIGQILISFIRFTNTVVSSC</sequence>
<dbReference type="PANTHER" id="PTHR47326:SF1">
    <property type="entry name" value="HTH PSQ-TYPE DOMAIN-CONTAINING PROTEIN"/>
    <property type="match status" value="1"/>
</dbReference>
<dbReference type="EMBL" id="BGPR01012311">
    <property type="protein sequence ID" value="GBN55522.1"/>
    <property type="molecule type" value="Genomic_DNA"/>
</dbReference>